<dbReference type="EMBL" id="HACA01013353">
    <property type="protein sequence ID" value="CDW30714.1"/>
    <property type="molecule type" value="Transcribed_RNA"/>
</dbReference>
<proteinExistence type="predicted"/>
<feature type="non-terminal residue" evidence="1">
    <location>
        <position position="1"/>
    </location>
</feature>
<name>A0A0K2TXG5_LEPSM</name>
<accession>A0A0K2TXG5</accession>
<protein>
    <submittedName>
        <fullName evidence="1">Uncharacterized protein</fullName>
    </submittedName>
</protein>
<dbReference type="AlphaFoldDB" id="A0A0K2TXG5"/>
<evidence type="ECO:0000313" key="1">
    <source>
        <dbReference type="EMBL" id="CDW30714.1"/>
    </source>
</evidence>
<reference evidence="1" key="1">
    <citation type="submission" date="2014-05" db="EMBL/GenBank/DDBJ databases">
        <authorList>
            <person name="Chronopoulou M."/>
        </authorList>
    </citation>
    <scope>NUCLEOTIDE SEQUENCE</scope>
    <source>
        <tissue evidence="1">Whole organism</tissue>
    </source>
</reference>
<sequence>IQQFINLLLCHVGVHREVNHSNQTPPALTPVSNLTNRPYEELLLHVDNCLENSSRQGNNSVICKFSPHIVVQEFQIQRPRRTHFLAPKHEGLKNIGYQV</sequence>
<organism evidence="1">
    <name type="scientific">Lepeophtheirus salmonis</name>
    <name type="common">Salmon louse</name>
    <name type="synonym">Caligus salmonis</name>
    <dbReference type="NCBI Taxonomy" id="72036"/>
    <lineage>
        <taxon>Eukaryota</taxon>
        <taxon>Metazoa</taxon>
        <taxon>Ecdysozoa</taxon>
        <taxon>Arthropoda</taxon>
        <taxon>Crustacea</taxon>
        <taxon>Multicrustacea</taxon>
        <taxon>Hexanauplia</taxon>
        <taxon>Copepoda</taxon>
        <taxon>Siphonostomatoida</taxon>
        <taxon>Caligidae</taxon>
        <taxon>Lepeophtheirus</taxon>
    </lineage>
</organism>